<feature type="domain" description="RING-type" evidence="17">
    <location>
        <begin position="233"/>
        <end position="465"/>
    </location>
</feature>
<dbReference type="Pfam" id="PF01485">
    <property type="entry name" value="IBR"/>
    <property type="match status" value="1"/>
</dbReference>
<evidence type="ECO:0000256" key="9">
    <source>
        <dbReference type="ARBA" id="ARBA00022771"/>
    </source>
</evidence>
<evidence type="ECO:0000256" key="6">
    <source>
        <dbReference type="ARBA" id="ARBA00022679"/>
    </source>
</evidence>
<dbReference type="InterPro" id="IPR001841">
    <property type="entry name" value="Znf_RING"/>
</dbReference>
<dbReference type="SUPFAM" id="SSF57850">
    <property type="entry name" value="RING/U-box"/>
    <property type="match status" value="4"/>
</dbReference>
<evidence type="ECO:0000256" key="12">
    <source>
        <dbReference type="ARBA" id="ARBA00044508"/>
    </source>
</evidence>
<sequence>MAAQARALESQVWRERDEEQDDDKASTADDRRAQEEEMSILVSIFCDCARGDDANAVREALASGRDVGDATSSGRLFRAELEIDVEIDGEAEVLNGDSTHRVAALPPIFLEFIFPRRYPSHEAPKFVIRSDWLSNSHLSAMCARLDAIWEDQRPNGEPIVYEWTQWIKNDAMRDVLLNAQGALDVSARGLGWADGEFEVDARAVVTARDANEAVFTILRADAHARRRAFLISCDNSCSMCLADDIKGVDVRRVSSACAHTYCVECVTRMARVHVSEGSVLRLVCPECSCAFDPHVLRAILNHDEYEKYEATLLARTLDSMADLVYCPRCEHPVIEEEDQNFGRCPGCFFAFCTLCRASWHAGSECLNAEQKLAVLEARRRGDSKMSEEALRQYKEQIADASAAAYVERNGRKCPVCGQGVEKNEGCNKMTCACGAYFCWKCGQKLEGDGYSHYRNVNGEPGTSTCQLFDLDTIEAWERDMAALRVDGRAPRAPRAADVISCIRCKAQNVAFDRNNHVRCWACNSSFCAACRRVVLKTSEHYAPSAPCKQHRK</sequence>
<reference evidence="18" key="1">
    <citation type="submission" date="2021-01" db="EMBL/GenBank/DDBJ databases">
        <authorList>
            <person name="Corre E."/>
            <person name="Pelletier E."/>
            <person name="Niang G."/>
            <person name="Scheremetjew M."/>
            <person name="Finn R."/>
            <person name="Kale V."/>
            <person name="Holt S."/>
            <person name="Cochrane G."/>
            <person name="Meng A."/>
            <person name="Brown T."/>
            <person name="Cohen L."/>
        </authorList>
    </citation>
    <scope>NUCLEOTIDE SEQUENCE</scope>
    <source>
        <strain evidence="18">Clade-A-BCC118000</strain>
    </source>
</reference>
<evidence type="ECO:0000256" key="13">
    <source>
        <dbReference type="PROSITE-ProRule" id="PRU00175"/>
    </source>
</evidence>
<feature type="region of interest" description="Disordered" evidence="14">
    <location>
        <begin position="1"/>
        <end position="34"/>
    </location>
</feature>
<dbReference type="InterPro" id="IPR002867">
    <property type="entry name" value="IBR_dom"/>
</dbReference>
<dbReference type="InterPro" id="IPR047548">
    <property type="entry name" value="Rcat_RBR_RNF14"/>
</dbReference>
<evidence type="ECO:0000256" key="7">
    <source>
        <dbReference type="ARBA" id="ARBA00022723"/>
    </source>
</evidence>
<dbReference type="PROSITE" id="PS50089">
    <property type="entry name" value="ZF_RING_2"/>
    <property type="match status" value="1"/>
</dbReference>
<evidence type="ECO:0000259" key="17">
    <source>
        <dbReference type="PROSITE" id="PS51873"/>
    </source>
</evidence>
<feature type="compositionally biased region" description="Basic and acidic residues" evidence="14">
    <location>
        <begin position="12"/>
        <end position="34"/>
    </location>
</feature>
<proteinExistence type="inferred from homology"/>
<dbReference type="GO" id="GO:0008270">
    <property type="term" value="F:zinc ion binding"/>
    <property type="evidence" value="ECO:0007669"/>
    <property type="project" value="UniProtKB-KW"/>
</dbReference>
<dbReference type="Pfam" id="PF05773">
    <property type="entry name" value="RWD"/>
    <property type="match status" value="1"/>
</dbReference>
<protein>
    <recommendedName>
        <fullName evidence="5">RBR-type E3 ubiquitin transferase</fullName>
        <ecNumber evidence="5">2.3.2.31</ecNumber>
    </recommendedName>
</protein>
<dbReference type="GO" id="GO:0016567">
    <property type="term" value="P:protein ubiquitination"/>
    <property type="evidence" value="ECO:0007669"/>
    <property type="project" value="InterPro"/>
</dbReference>
<evidence type="ECO:0000256" key="2">
    <source>
        <dbReference type="ARBA" id="ARBA00003976"/>
    </source>
</evidence>
<evidence type="ECO:0000259" key="15">
    <source>
        <dbReference type="PROSITE" id="PS50089"/>
    </source>
</evidence>
<keyword evidence="7" id="KW-0479">Metal-binding</keyword>
<dbReference type="EMBL" id="HBDX01002091">
    <property type="protein sequence ID" value="CAD8221077.1"/>
    <property type="molecule type" value="Transcribed_RNA"/>
</dbReference>
<keyword evidence="8" id="KW-0677">Repeat</keyword>
<dbReference type="InterPro" id="IPR017907">
    <property type="entry name" value="Znf_RING_CS"/>
</dbReference>
<dbReference type="InterPro" id="IPR013083">
    <property type="entry name" value="Znf_RING/FYVE/PHD"/>
</dbReference>
<gene>
    <name evidence="18" type="ORF">OLUC0939_LOCUS1797</name>
</gene>
<dbReference type="GO" id="GO:0061630">
    <property type="term" value="F:ubiquitin protein ligase activity"/>
    <property type="evidence" value="ECO:0007669"/>
    <property type="project" value="UniProtKB-EC"/>
</dbReference>
<comment type="similarity">
    <text evidence="12">Belongs to the RBR family. RNF14 subfamily.</text>
</comment>
<evidence type="ECO:0000256" key="1">
    <source>
        <dbReference type="ARBA" id="ARBA00001798"/>
    </source>
</evidence>
<dbReference type="SUPFAM" id="SSF54495">
    <property type="entry name" value="UBC-like"/>
    <property type="match status" value="1"/>
</dbReference>
<keyword evidence="10" id="KW-0833">Ubl conjugation pathway</keyword>
<dbReference type="Gene3D" id="3.30.40.10">
    <property type="entry name" value="Zinc/RING finger domain, C3HC4 (zinc finger)"/>
    <property type="match status" value="1"/>
</dbReference>
<dbReference type="CDD" id="cd20354">
    <property type="entry name" value="Rcat_RBR_RNF14"/>
    <property type="match status" value="1"/>
</dbReference>
<dbReference type="PROSITE" id="PS00518">
    <property type="entry name" value="ZF_RING_1"/>
    <property type="match status" value="1"/>
</dbReference>
<comment type="similarity">
    <text evidence="4">Belongs to the RBR family. Ariadne subfamily.</text>
</comment>
<dbReference type="CDD" id="cd23820">
    <property type="entry name" value="RWD_RNF14"/>
    <property type="match status" value="1"/>
</dbReference>
<accession>A0A7R9T0L9</accession>
<dbReference type="PANTHER" id="PTHR11685">
    <property type="entry name" value="RBR FAMILY RING FINGER AND IBR DOMAIN-CONTAINING"/>
    <property type="match status" value="1"/>
</dbReference>
<feature type="domain" description="RING-type" evidence="15">
    <location>
        <begin position="237"/>
        <end position="288"/>
    </location>
</feature>
<evidence type="ECO:0000256" key="3">
    <source>
        <dbReference type="ARBA" id="ARBA00004906"/>
    </source>
</evidence>
<name>A0A7R9T0L9_9CHLO</name>
<dbReference type="Pfam" id="PF26200">
    <property type="entry name" value="Rcat_RNF216"/>
    <property type="match status" value="1"/>
</dbReference>
<evidence type="ECO:0000256" key="11">
    <source>
        <dbReference type="ARBA" id="ARBA00022833"/>
    </source>
</evidence>
<evidence type="ECO:0000256" key="5">
    <source>
        <dbReference type="ARBA" id="ARBA00012251"/>
    </source>
</evidence>
<organism evidence="18">
    <name type="scientific">Ostreococcus sp. 'lucimarinus'</name>
    <dbReference type="NCBI Taxonomy" id="242159"/>
    <lineage>
        <taxon>Eukaryota</taxon>
        <taxon>Viridiplantae</taxon>
        <taxon>Chlorophyta</taxon>
        <taxon>Mamiellophyceae</taxon>
        <taxon>Mamiellales</taxon>
        <taxon>Bathycoccaceae</taxon>
        <taxon>Ostreococcus</taxon>
    </lineage>
</organism>
<dbReference type="EC" id="2.3.2.31" evidence="5"/>
<comment type="function">
    <text evidence="2">Might act as an E3 ubiquitin-protein ligase, or as part of E3 complex, which accepts ubiquitin from specific E2 ubiquitin-conjugating enzymes and then transfers it to substrates.</text>
</comment>
<dbReference type="InterPro" id="IPR031127">
    <property type="entry name" value="E3_UB_ligase_RBR"/>
</dbReference>
<dbReference type="Gene3D" id="3.10.110.10">
    <property type="entry name" value="Ubiquitin Conjugating Enzyme"/>
    <property type="match status" value="1"/>
</dbReference>
<dbReference type="SMART" id="SM00647">
    <property type="entry name" value="IBR"/>
    <property type="match status" value="2"/>
</dbReference>
<dbReference type="PROSITE" id="PS51873">
    <property type="entry name" value="TRIAD"/>
    <property type="match status" value="1"/>
</dbReference>
<dbReference type="InterPro" id="IPR016135">
    <property type="entry name" value="UBQ-conjugating_enzyme/RWD"/>
</dbReference>
<evidence type="ECO:0000256" key="4">
    <source>
        <dbReference type="ARBA" id="ARBA00005884"/>
    </source>
</evidence>
<evidence type="ECO:0000256" key="10">
    <source>
        <dbReference type="ARBA" id="ARBA00022786"/>
    </source>
</evidence>
<evidence type="ECO:0000313" key="18">
    <source>
        <dbReference type="EMBL" id="CAD8221077.1"/>
    </source>
</evidence>
<dbReference type="PROSITE" id="PS50908">
    <property type="entry name" value="RWD"/>
    <property type="match status" value="1"/>
</dbReference>
<dbReference type="InterPro" id="IPR044066">
    <property type="entry name" value="TRIAD_supradom"/>
</dbReference>
<dbReference type="InterPro" id="IPR006575">
    <property type="entry name" value="RWD_dom"/>
</dbReference>
<feature type="domain" description="RWD" evidence="16">
    <location>
        <begin position="36"/>
        <end position="174"/>
    </location>
</feature>
<evidence type="ECO:0000256" key="8">
    <source>
        <dbReference type="ARBA" id="ARBA00022737"/>
    </source>
</evidence>
<evidence type="ECO:0000259" key="16">
    <source>
        <dbReference type="PROSITE" id="PS50908"/>
    </source>
</evidence>
<evidence type="ECO:0000256" key="14">
    <source>
        <dbReference type="SAM" id="MobiDB-lite"/>
    </source>
</evidence>
<dbReference type="CDD" id="cd20341">
    <property type="entry name" value="BRcat_RBR_RNF14"/>
    <property type="match status" value="1"/>
</dbReference>
<comment type="catalytic activity">
    <reaction evidence="1">
        <text>[E2 ubiquitin-conjugating enzyme]-S-ubiquitinyl-L-cysteine + [acceptor protein]-L-lysine = [E2 ubiquitin-conjugating enzyme]-L-cysteine + [acceptor protein]-N(6)-ubiquitinyl-L-lysine.</text>
        <dbReference type="EC" id="2.3.2.31"/>
    </reaction>
</comment>
<keyword evidence="6" id="KW-0808">Transferase</keyword>
<keyword evidence="11" id="KW-0862">Zinc</keyword>
<dbReference type="SMART" id="SM00591">
    <property type="entry name" value="RWD"/>
    <property type="match status" value="1"/>
</dbReference>
<dbReference type="Gene3D" id="2.20.25.20">
    <property type="match status" value="1"/>
</dbReference>
<keyword evidence="9 13" id="KW-0863">Zinc-finger</keyword>
<dbReference type="SMART" id="SM00184">
    <property type="entry name" value="RING"/>
    <property type="match status" value="2"/>
</dbReference>
<comment type="pathway">
    <text evidence="3">Protein modification; protein ubiquitination.</text>
</comment>
<dbReference type="Gene3D" id="1.20.120.1750">
    <property type="match status" value="1"/>
</dbReference>
<dbReference type="AlphaFoldDB" id="A0A7R9T0L9"/>